<reference evidence="2" key="1">
    <citation type="journal article" date="2022" name="Int. J. Mol. Sci.">
        <title>Draft Genome of Tanacetum Coccineum: Genomic Comparison of Closely Related Tanacetum-Family Plants.</title>
        <authorList>
            <person name="Yamashiro T."/>
            <person name="Shiraishi A."/>
            <person name="Nakayama K."/>
            <person name="Satake H."/>
        </authorList>
    </citation>
    <scope>NUCLEOTIDE SEQUENCE</scope>
</reference>
<accession>A0ABQ4YH58</accession>
<proteinExistence type="predicted"/>
<evidence type="ECO:0000313" key="3">
    <source>
        <dbReference type="Proteomes" id="UP001151760"/>
    </source>
</evidence>
<dbReference type="Proteomes" id="UP001151760">
    <property type="component" value="Unassembled WGS sequence"/>
</dbReference>
<name>A0ABQ4YH58_9ASTR</name>
<feature type="compositionally biased region" description="Low complexity" evidence="1">
    <location>
        <begin position="98"/>
        <end position="107"/>
    </location>
</feature>
<feature type="compositionally biased region" description="Basic and acidic residues" evidence="1">
    <location>
        <begin position="108"/>
        <end position="128"/>
    </location>
</feature>
<evidence type="ECO:0000256" key="1">
    <source>
        <dbReference type="SAM" id="MobiDB-lite"/>
    </source>
</evidence>
<gene>
    <name evidence="2" type="ORF">Tco_0726093</name>
</gene>
<dbReference type="EMBL" id="BQNB010010359">
    <property type="protein sequence ID" value="GJS76212.1"/>
    <property type="molecule type" value="Genomic_DNA"/>
</dbReference>
<feature type="compositionally biased region" description="Low complexity" evidence="1">
    <location>
        <begin position="129"/>
        <end position="139"/>
    </location>
</feature>
<organism evidence="2 3">
    <name type="scientific">Tanacetum coccineum</name>
    <dbReference type="NCBI Taxonomy" id="301880"/>
    <lineage>
        <taxon>Eukaryota</taxon>
        <taxon>Viridiplantae</taxon>
        <taxon>Streptophyta</taxon>
        <taxon>Embryophyta</taxon>
        <taxon>Tracheophyta</taxon>
        <taxon>Spermatophyta</taxon>
        <taxon>Magnoliopsida</taxon>
        <taxon>eudicotyledons</taxon>
        <taxon>Gunneridae</taxon>
        <taxon>Pentapetalae</taxon>
        <taxon>asterids</taxon>
        <taxon>campanulids</taxon>
        <taxon>Asterales</taxon>
        <taxon>Asteraceae</taxon>
        <taxon>Asteroideae</taxon>
        <taxon>Anthemideae</taxon>
        <taxon>Anthemidinae</taxon>
        <taxon>Tanacetum</taxon>
    </lineage>
</organism>
<protein>
    <submittedName>
        <fullName evidence="2">Uncharacterized protein</fullName>
    </submittedName>
</protein>
<keyword evidence="3" id="KW-1185">Reference proteome</keyword>
<feature type="region of interest" description="Disordered" evidence="1">
    <location>
        <begin position="81"/>
        <end position="176"/>
    </location>
</feature>
<comment type="caution">
    <text evidence="2">The sequence shown here is derived from an EMBL/GenBank/DDBJ whole genome shotgun (WGS) entry which is preliminary data.</text>
</comment>
<reference evidence="2" key="2">
    <citation type="submission" date="2022-01" db="EMBL/GenBank/DDBJ databases">
        <authorList>
            <person name="Yamashiro T."/>
            <person name="Shiraishi A."/>
            <person name="Satake H."/>
            <person name="Nakayama K."/>
        </authorList>
    </citation>
    <scope>NUCLEOTIDE SEQUENCE</scope>
</reference>
<evidence type="ECO:0000313" key="2">
    <source>
        <dbReference type="EMBL" id="GJS76212.1"/>
    </source>
</evidence>
<sequence>MDTFVILIYSDSLEESVGTSTARGILFGMIPTTILATTPTVDLPVIHDDTSWIPTETPTISLIVPTIPPIAPTIQYTSPFICTDSSDSDTPDTPPSYPSYSSSSNHFTSDDSSRDSPSETSPDSHLDTSSDSSSRHSSLGYAISDSPCDLPTATSAGLSHRRHKSPTSSVHVASPVHRSLSLVRADLLPPCKRIRDSNSMTDFEVSSEDGYVLYVPREIRLGVDVEDSYEPYTEPDIDPDV</sequence>